<dbReference type="GO" id="GO:0003677">
    <property type="term" value="F:DNA binding"/>
    <property type="evidence" value="ECO:0007669"/>
    <property type="project" value="UniProtKB-UniRule"/>
</dbReference>
<dbReference type="InterPro" id="IPR036388">
    <property type="entry name" value="WH-like_DNA-bd_sf"/>
</dbReference>
<evidence type="ECO:0000313" key="7">
    <source>
        <dbReference type="Proteomes" id="UP000249828"/>
    </source>
</evidence>
<evidence type="ECO:0000256" key="3">
    <source>
        <dbReference type="ARBA" id="ARBA00023163"/>
    </source>
</evidence>
<dbReference type="EMBL" id="PIEU01000037">
    <property type="protein sequence ID" value="PZL76046.1"/>
    <property type="molecule type" value="Genomic_DNA"/>
</dbReference>
<dbReference type="Pfam" id="PF00486">
    <property type="entry name" value="Trans_reg_C"/>
    <property type="match status" value="1"/>
</dbReference>
<evidence type="ECO:0000259" key="5">
    <source>
        <dbReference type="PROSITE" id="PS51755"/>
    </source>
</evidence>
<evidence type="ECO:0000313" key="6">
    <source>
        <dbReference type="EMBL" id="PZL76046.1"/>
    </source>
</evidence>
<evidence type="ECO:0000256" key="1">
    <source>
        <dbReference type="ARBA" id="ARBA00023015"/>
    </source>
</evidence>
<feature type="DNA-binding region" description="OmpR/PhoB-type" evidence="4">
    <location>
        <begin position="128"/>
        <end position="227"/>
    </location>
</feature>
<dbReference type="Proteomes" id="UP000249828">
    <property type="component" value="Unassembled WGS sequence"/>
</dbReference>
<dbReference type="AlphaFoldDB" id="A0A2W3Z8P6"/>
<dbReference type="InterPro" id="IPR001867">
    <property type="entry name" value="OmpR/PhoB-type_DNA-bd"/>
</dbReference>
<dbReference type="PROSITE" id="PS51755">
    <property type="entry name" value="OMPR_PHOB"/>
    <property type="match status" value="1"/>
</dbReference>
<evidence type="ECO:0000256" key="2">
    <source>
        <dbReference type="ARBA" id="ARBA00023125"/>
    </source>
</evidence>
<dbReference type="STRING" id="1077675.BCR22_06145"/>
<proteinExistence type="predicted"/>
<accession>A0A2W3Z8P6</accession>
<dbReference type="GO" id="GO:0000160">
    <property type="term" value="P:phosphorelay signal transduction system"/>
    <property type="evidence" value="ECO:0007669"/>
    <property type="project" value="InterPro"/>
</dbReference>
<dbReference type="RefSeq" id="WP_111247254.1">
    <property type="nucleotide sequence ID" value="NZ_PIEU01000037.1"/>
</dbReference>
<keyword evidence="7" id="KW-1185">Reference proteome</keyword>
<dbReference type="CDD" id="cd00383">
    <property type="entry name" value="trans_reg_C"/>
    <property type="match status" value="1"/>
</dbReference>
<dbReference type="Gene3D" id="1.10.10.10">
    <property type="entry name" value="Winged helix-like DNA-binding domain superfamily/Winged helix DNA-binding domain"/>
    <property type="match status" value="1"/>
</dbReference>
<dbReference type="InterPro" id="IPR016032">
    <property type="entry name" value="Sig_transdc_resp-reg_C-effctor"/>
</dbReference>
<reference evidence="6 7" key="1">
    <citation type="submission" date="2017-11" db="EMBL/GenBank/DDBJ databases">
        <title>Draft genome sequence of Enterococcus plantarum TRW2 strain isolated from lettuce.</title>
        <authorList>
            <person name="Kim E.B."/>
            <person name="Marco M.L."/>
            <person name="Williams T.R."/>
            <person name="You I.H."/>
        </authorList>
    </citation>
    <scope>NUCLEOTIDE SEQUENCE [LARGE SCALE GENOMIC DNA]</scope>
    <source>
        <strain evidence="6 7">TRW2</strain>
    </source>
</reference>
<name>A0A2W3Z8P6_9ENTE</name>
<sequence length="230" mass="26642">MKQGETYLMYTLGIIMLDYSFDLEMSEKLHSYGFESKEIKKMDQLSEVDGILINVNQKINNHTIKGLEWLTNLKKEKCGVPIWLYTDTPMTPIERKLCLHLGANGILVRGSEEEENDFIIMKNILGCLVQPENSSLVILNKEAHSLSFNGQEEISFTRLEFQVFSFLYDHAGEVVTYQQISDYLCNGEREVQQYRISNIIFLIRKKLGEEGKDLIRTIRTKGFQLNKMLV</sequence>
<gene>
    <name evidence="6" type="ORF">CI088_03815</name>
</gene>
<keyword evidence="3" id="KW-0804">Transcription</keyword>
<comment type="caution">
    <text evidence="6">The sequence shown here is derived from an EMBL/GenBank/DDBJ whole genome shotgun (WGS) entry which is preliminary data.</text>
</comment>
<dbReference type="SMART" id="SM00862">
    <property type="entry name" value="Trans_reg_C"/>
    <property type="match status" value="1"/>
</dbReference>
<dbReference type="SUPFAM" id="SSF46894">
    <property type="entry name" value="C-terminal effector domain of the bipartite response regulators"/>
    <property type="match status" value="1"/>
</dbReference>
<evidence type="ECO:0000256" key="4">
    <source>
        <dbReference type="PROSITE-ProRule" id="PRU01091"/>
    </source>
</evidence>
<feature type="domain" description="OmpR/PhoB-type" evidence="5">
    <location>
        <begin position="128"/>
        <end position="227"/>
    </location>
</feature>
<organism evidence="6 7">
    <name type="scientific">Enterococcus plantarum</name>
    <dbReference type="NCBI Taxonomy" id="1077675"/>
    <lineage>
        <taxon>Bacteria</taxon>
        <taxon>Bacillati</taxon>
        <taxon>Bacillota</taxon>
        <taxon>Bacilli</taxon>
        <taxon>Lactobacillales</taxon>
        <taxon>Enterococcaceae</taxon>
        <taxon>Enterococcus</taxon>
    </lineage>
</organism>
<protein>
    <recommendedName>
        <fullName evidence="5">OmpR/PhoB-type domain-containing protein</fullName>
    </recommendedName>
</protein>
<dbReference type="GO" id="GO:0006355">
    <property type="term" value="P:regulation of DNA-templated transcription"/>
    <property type="evidence" value="ECO:0007669"/>
    <property type="project" value="InterPro"/>
</dbReference>
<keyword evidence="1" id="KW-0805">Transcription regulation</keyword>
<keyword evidence="2 4" id="KW-0238">DNA-binding</keyword>